<feature type="region of interest" description="Disordered" evidence="1">
    <location>
        <begin position="1"/>
        <end position="81"/>
    </location>
</feature>
<dbReference type="InterPro" id="IPR051675">
    <property type="entry name" value="Endo/Exo/Phosphatase_dom_1"/>
</dbReference>
<feature type="compositionally biased region" description="Low complexity" evidence="1">
    <location>
        <begin position="70"/>
        <end position="81"/>
    </location>
</feature>
<feature type="compositionally biased region" description="Low complexity" evidence="1">
    <location>
        <begin position="15"/>
        <end position="27"/>
    </location>
</feature>
<dbReference type="GO" id="GO:0015628">
    <property type="term" value="P:protein secretion by the type II secretion system"/>
    <property type="evidence" value="ECO:0007669"/>
    <property type="project" value="TreeGrafter"/>
</dbReference>
<protein>
    <submittedName>
        <fullName evidence="3">ComEA family DNA-binding protein</fullName>
    </submittedName>
</protein>
<dbReference type="Gene3D" id="1.10.150.280">
    <property type="entry name" value="AF1531-like domain"/>
    <property type="match status" value="1"/>
</dbReference>
<dbReference type="NCBIfam" id="TIGR00426">
    <property type="entry name" value="competence protein ComEA helix-hairpin-helix repeat region"/>
    <property type="match status" value="1"/>
</dbReference>
<dbReference type="GO" id="GO:0006281">
    <property type="term" value="P:DNA repair"/>
    <property type="evidence" value="ECO:0007669"/>
    <property type="project" value="InterPro"/>
</dbReference>
<feature type="compositionally biased region" description="Pro residues" evidence="1">
    <location>
        <begin position="50"/>
        <end position="69"/>
    </location>
</feature>
<organism evidence="3 4">
    <name type="scientific">Cohnella zeiphila</name>
    <dbReference type="NCBI Taxonomy" id="2761120"/>
    <lineage>
        <taxon>Bacteria</taxon>
        <taxon>Bacillati</taxon>
        <taxon>Bacillota</taxon>
        <taxon>Bacilli</taxon>
        <taxon>Bacillales</taxon>
        <taxon>Paenibacillaceae</taxon>
        <taxon>Cohnella</taxon>
    </lineage>
</organism>
<keyword evidence="4" id="KW-1185">Reference proteome</keyword>
<dbReference type="InterPro" id="IPR004509">
    <property type="entry name" value="Competence_ComEA_HhH"/>
</dbReference>
<dbReference type="EMBL" id="JACJVO010000002">
    <property type="protein sequence ID" value="MBB6729764.1"/>
    <property type="molecule type" value="Genomic_DNA"/>
</dbReference>
<dbReference type="SMART" id="SM00278">
    <property type="entry name" value="HhH1"/>
    <property type="match status" value="2"/>
</dbReference>
<name>A0A7X0SJ78_9BACL</name>
<keyword evidence="3" id="KW-0238">DNA-binding</keyword>
<evidence type="ECO:0000259" key="2">
    <source>
        <dbReference type="SMART" id="SM00278"/>
    </source>
</evidence>
<dbReference type="Proteomes" id="UP000564644">
    <property type="component" value="Unassembled WGS sequence"/>
</dbReference>
<dbReference type="GO" id="GO:0015627">
    <property type="term" value="C:type II protein secretion system complex"/>
    <property type="evidence" value="ECO:0007669"/>
    <property type="project" value="TreeGrafter"/>
</dbReference>
<feature type="compositionally biased region" description="Low complexity" evidence="1">
    <location>
        <begin position="36"/>
        <end position="49"/>
    </location>
</feature>
<feature type="domain" description="Helix-hairpin-helix DNA-binding motif class 1" evidence="2">
    <location>
        <begin position="122"/>
        <end position="141"/>
    </location>
</feature>
<evidence type="ECO:0000256" key="1">
    <source>
        <dbReference type="SAM" id="MobiDB-lite"/>
    </source>
</evidence>
<accession>A0A7X0SJ78</accession>
<dbReference type="PANTHER" id="PTHR21180">
    <property type="entry name" value="ENDONUCLEASE/EXONUCLEASE/PHOSPHATASE FAMILY DOMAIN-CONTAINING PROTEIN 1"/>
    <property type="match status" value="1"/>
</dbReference>
<feature type="domain" description="Helix-hairpin-helix DNA-binding motif class 1" evidence="2">
    <location>
        <begin position="92"/>
        <end position="111"/>
    </location>
</feature>
<proteinExistence type="predicted"/>
<comment type="caution">
    <text evidence="3">The sequence shown here is derived from an EMBL/GenBank/DDBJ whole genome shotgun (WGS) entry which is preliminary data.</text>
</comment>
<gene>
    <name evidence="3" type="ORF">H7C18_02500</name>
</gene>
<sequence>MAALDAAASPSLNQATASPTPAGSSAPFVAAAGDEPPSASAAAVASPSVSAPPAPPSAPSAPATPPFSPPASAASPPSNAAGLLNLNAATAEQLDELKGIGPSKAKAIVSYREQNGPFRSVEDLLNVKGIGEKLLAGIRADVTV</sequence>
<dbReference type="InterPro" id="IPR010994">
    <property type="entry name" value="RuvA_2-like"/>
</dbReference>
<dbReference type="GO" id="GO:0003677">
    <property type="term" value="F:DNA binding"/>
    <property type="evidence" value="ECO:0007669"/>
    <property type="project" value="UniProtKB-KW"/>
</dbReference>
<dbReference type="Pfam" id="PF12836">
    <property type="entry name" value="HHH_3"/>
    <property type="match status" value="1"/>
</dbReference>
<dbReference type="AlphaFoldDB" id="A0A7X0SJ78"/>
<evidence type="ECO:0000313" key="4">
    <source>
        <dbReference type="Proteomes" id="UP000564644"/>
    </source>
</evidence>
<reference evidence="3 4" key="1">
    <citation type="submission" date="2020-08" db="EMBL/GenBank/DDBJ databases">
        <title>Cohnella phylogeny.</title>
        <authorList>
            <person name="Dunlap C."/>
        </authorList>
    </citation>
    <scope>NUCLEOTIDE SEQUENCE [LARGE SCALE GENOMIC DNA]</scope>
    <source>
        <strain evidence="3 4">CBP 2801</strain>
    </source>
</reference>
<dbReference type="InterPro" id="IPR003583">
    <property type="entry name" value="Hlx-hairpin-Hlx_DNA-bd_motif"/>
</dbReference>
<dbReference type="PANTHER" id="PTHR21180:SF32">
    <property type="entry name" value="ENDONUCLEASE_EXONUCLEASE_PHOSPHATASE FAMILY DOMAIN-CONTAINING PROTEIN 1"/>
    <property type="match status" value="1"/>
</dbReference>
<evidence type="ECO:0000313" key="3">
    <source>
        <dbReference type="EMBL" id="MBB6729764.1"/>
    </source>
</evidence>
<dbReference type="SUPFAM" id="SSF47781">
    <property type="entry name" value="RuvA domain 2-like"/>
    <property type="match status" value="1"/>
</dbReference>